<keyword evidence="5 8" id="KW-0812">Transmembrane</keyword>
<organism evidence="9 10">
    <name type="scientific">Bacillus songklensis</name>
    <dbReference type="NCBI Taxonomy" id="1069116"/>
    <lineage>
        <taxon>Bacteria</taxon>
        <taxon>Bacillati</taxon>
        <taxon>Bacillota</taxon>
        <taxon>Bacilli</taxon>
        <taxon>Bacillales</taxon>
        <taxon>Bacillaceae</taxon>
        <taxon>Bacillus</taxon>
    </lineage>
</organism>
<sequence>MQPVITEKEQVSSFLTFYLIHSMQIGVGILGFERYIAKDAGYDAWISIILAGIGMHVALWLSYKILDKSNGDLIETHAQLFGKWIGGFLSFLFVLYCLVLAITVLRTFTEIVQVWIFPELSTWIYSGVFILLALSFVAGGFRVVTGICFFSVLYGLPLLAVKYFPLKYGHFEHLLPIFDHSPGDIMKAAQTMTLNFIGIELLFLYYPFIKHAKSSQKWAHYGVLFTTAVYLITALVSYVYFSEGQLQRITWATLTLWKIVDLPFIERFEYAGLGIWETVVLSNICLSLWAAYQGINRLFSLNSKMIMFALGVITLLGCGLLVTRAQIDLLNTLVSKAGFYVLYGYIPFLFITQLIVLKVRRNQ</sequence>
<accession>A0ABV8B4P3</accession>
<dbReference type="PANTHER" id="PTHR34975">
    <property type="entry name" value="SPORE GERMINATION PROTEIN A2"/>
    <property type="match status" value="1"/>
</dbReference>
<comment type="caution">
    <text evidence="9">The sequence shown here is derived from an EMBL/GenBank/DDBJ whole genome shotgun (WGS) entry which is preliminary data.</text>
</comment>
<evidence type="ECO:0000256" key="5">
    <source>
        <dbReference type="ARBA" id="ARBA00022692"/>
    </source>
</evidence>
<dbReference type="EMBL" id="JBHRZT010000067">
    <property type="protein sequence ID" value="MFC3884875.1"/>
    <property type="molecule type" value="Genomic_DNA"/>
</dbReference>
<comment type="similarity">
    <text evidence="2">Belongs to the amino acid-polyamine-organocation (APC) superfamily. Spore germination protein (SGP) (TC 2.A.3.9) family.</text>
</comment>
<dbReference type="RefSeq" id="WP_377916759.1">
    <property type="nucleotide sequence ID" value="NZ_JBHRZT010000067.1"/>
</dbReference>
<reference evidence="10" key="1">
    <citation type="journal article" date="2019" name="Int. J. Syst. Evol. Microbiol.">
        <title>The Global Catalogue of Microorganisms (GCM) 10K type strain sequencing project: providing services to taxonomists for standard genome sequencing and annotation.</title>
        <authorList>
            <consortium name="The Broad Institute Genomics Platform"/>
            <consortium name="The Broad Institute Genome Sequencing Center for Infectious Disease"/>
            <person name="Wu L."/>
            <person name="Ma J."/>
        </authorList>
    </citation>
    <scope>NUCLEOTIDE SEQUENCE [LARGE SCALE GENOMIC DNA]</scope>
    <source>
        <strain evidence="10">CCUG 61889</strain>
    </source>
</reference>
<keyword evidence="10" id="KW-1185">Reference proteome</keyword>
<gene>
    <name evidence="9" type="ORF">ACFOU2_15940</name>
</gene>
<dbReference type="InterPro" id="IPR004761">
    <property type="entry name" value="Spore_GerAB"/>
</dbReference>
<keyword evidence="6 8" id="KW-1133">Transmembrane helix</keyword>
<evidence type="ECO:0000256" key="4">
    <source>
        <dbReference type="ARBA" id="ARBA00022544"/>
    </source>
</evidence>
<feature type="transmembrane region" description="Helical" evidence="8">
    <location>
        <begin position="12"/>
        <end position="32"/>
    </location>
</feature>
<feature type="transmembrane region" description="Helical" evidence="8">
    <location>
        <begin position="270"/>
        <end position="292"/>
    </location>
</feature>
<dbReference type="PANTHER" id="PTHR34975:SF2">
    <property type="entry name" value="SPORE GERMINATION PROTEIN A2"/>
    <property type="match status" value="1"/>
</dbReference>
<feature type="transmembrane region" description="Helical" evidence="8">
    <location>
        <begin position="185"/>
        <end position="206"/>
    </location>
</feature>
<dbReference type="Pfam" id="PF03845">
    <property type="entry name" value="Spore_permease"/>
    <property type="match status" value="1"/>
</dbReference>
<evidence type="ECO:0000256" key="8">
    <source>
        <dbReference type="SAM" id="Phobius"/>
    </source>
</evidence>
<evidence type="ECO:0000256" key="1">
    <source>
        <dbReference type="ARBA" id="ARBA00004141"/>
    </source>
</evidence>
<keyword evidence="4" id="KW-0309">Germination</keyword>
<dbReference type="Proteomes" id="UP001595752">
    <property type="component" value="Unassembled WGS sequence"/>
</dbReference>
<feature type="transmembrane region" description="Helical" evidence="8">
    <location>
        <begin position="44"/>
        <end position="63"/>
    </location>
</feature>
<evidence type="ECO:0000256" key="2">
    <source>
        <dbReference type="ARBA" id="ARBA00007998"/>
    </source>
</evidence>
<proteinExistence type="inferred from homology"/>
<name>A0ABV8B4P3_9BACI</name>
<dbReference type="Gene3D" id="1.20.1740.10">
    <property type="entry name" value="Amino acid/polyamine transporter I"/>
    <property type="match status" value="1"/>
</dbReference>
<evidence type="ECO:0000256" key="7">
    <source>
        <dbReference type="ARBA" id="ARBA00023136"/>
    </source>
</evidence>
<keyword evidence="3" id="KW-0813">Transport</keyword>
<comment type="subcellular location">
    <subcellularLocation>
        <location evidence="1">Membrane</location>
        <topology evidence="1">Multi-pass membrane protein</topology>
    </subcellularLocation>
</comment>
<dbReference type="NCBIfam" id="TIGR00912">
    <property type="entry name" value="2A0309"/>
    <property type="match status" value="1"/>
</dbReference>
<evidence type="ECO:0000256" key="6">
    <source>
        <dbReference type="ARBA" id="ARBA00022989"/>
    </source>
</evidence>
<feature type="transmembrane region" description="Helical" evidence="8">
    <location>
        <begin position="218"/>
        <end position="241"/>
    </location>
</feature>
<keyword evidence="7 8" id="KW-0472">Membrane</keyword>
<evidence type="ECO:0000256" key="3">
    <source>
        <dbReference type="ARBA" id="ARBA00022448"/>
    </source>
</evidence>
<feature type="transmembrane region" description="Helical" evidence="8">
    <location>
        <begin position="84"/>
        <end position="108"/>
    </location>
</feature>
<feature type="transmembrane region" description="Helical" evidence="8">
    <location>
        <begin position="120"/>
        <end position="139"/>
    </location>
</feature>
<feature type="transmembrane region" description="Helical" evidence="8">
    <location>
        <begin position="337"/>
        <end position="357"/>
    </location>
</feature>
<evidence type="ECO:0000313" key="9">
    <source>
        <dbReference type="EMBL" id="MFC3884875.1"/>
    </source>
</evidence>
<protein>
    <submittedName>
        <fullName evidence="9">GerAB/ArcD/ProY family transporter</fullName>
    </submittedName>
</protein>
<feature type="transmembrane region" description="Helical" evidence="8">
    <location>
        <begin position="304"/>
        <end position="325"/>
    </location>
</feature>
<evidence type="ECO:0000313" key="10">
    <source>
        <dbReference type="Proteomes" id="UP001595752"/>
    </source>
</evidence>
<feature type="transmembrane region" description="Helical" evidence="8">
    <location>
        <begin position="146"/>
        <end position="165"/>
    </location>
</feature>